<comment type="caution">
    <text evidence="2">The sequence shown here is derived from an EMBL/GenBank/DDBJ whole genome shotgun (WGS) entry which is preliminary data.</text>
</comment>
<evidence type="ECO:0000259" key="1">
    <source>
        <dbReference type="Pfam" id="PF08241"/>
    </source>
</evidence>
<gene>
    <name evidence="2" type="primary">PmtA</name>
    <name evidence="2" type="ORF">GCM10007276_16330</name>
</gene>
<protein>
    <submittedName>
        <fullName evidence="2">SAM-dependent methyltransferase</fullName>
    </submittedName>
</protein>
<keyword evidence="3" id="KW-1185">Reference proteome</keyword>
<dbReference type="CDD" id="cd02440">
    <property type="entry name" value="AdoMet_MTases"/>
    <property type="match status" value="1"/>
</dbReference>
<dbReference type="SUPFAM" id="SSF53335">
    <property type="entry name" value="S-adenosyl-L-methionine-dependent methyltransferases"/>
    <property type="match status" value="1"/>
</dbReference>
<dbReference type="RefSeq" id="WP_229729284.1">
    <property type="nucleotide sequence ID" value="NZ_BMCP01000002.1"/>
</dbReference>
<reference evidence="2" key="2">
    <citation type="submission" date="2020-09" db="EMBL/GenBank/DDBJ databases">
        <authorList>
            <person name="Sun Q."/>
            <person name="Sedlacek I."/>
        </authorList>
    </citation>
    <scope>NUCLEOTIDE SEQUENCE</scope>
    <source>
        <strain evidence="2">CCM 7684</strain>
    </source>
</reference>
<reference evidence="2" key="1">
    <citation type="journal article" date="2014" name="Int. J. Syst. Evol. Microbiol.">
        <title>Complete genome sequence of Corynebacterium casei LMG S-19264T (=DSM 44701T), isolated from a smear-ripened cheese.</title>
        <authorList>
            <consortium name="US DOE Joint Genome Institute (JGI-PGF)"/>
            <person name="Walter F."/>
            <person name="Albersmeier A."/>
            <person name="Kalinowski J."/>
            <person name="Ruckert C."/>
        </authorList>
    </citation>
    <scope>NUCLEOTIDE SEQUENCE</scope>
    <source>
        <strain evidence="2">CCM 7684</strain>
    </source>
</reference>
<dbReference type="InterPro" id="IPR013216">
    <property type="entry name" value="Methyltransf_11"/>
</dbReference>
<name>A0A8J2YH20_9RHOB</name>
<dbReference type="InterPro" id="IPR050508">
    <property type="entry name" value="Methyltransf_Superfamily"/>
</dbReference>
<evidence type="ECO:0000313" key="3">
    <source>
        <dbReference type="Proteomes" id="UP000602745"/>
    </source>
</evidence>
<keyword evidence="2" id="KW-0808">Transferase</keyword>
<sequence>MTDAALKDKAAVRRNLDDGAIRKAYKRWAPVYDLVFGAVFDKGRQKALEIINSRTGTLLEVGVGTGIALPAYGQQVTVTGIDLSHDMLMKAQERVTGQRLSNVTGVAVMDATQTGFADASFDMAVAMYLITVVPDPEGVLQEMARLVKPGGDVILVNHFVAEEGVRAKIEKGIAPFSHSLGWHPDFPMERVLGCPDLELIDRVPIGALGIYTLLHFRRKAAAPPVPNDGAGASFA</sequence>
<dbReference type="PANTHER" id="PTHR42912:SF80">
    <property type="entry name" value="METHYLTRANSFERASE DOMAIN-CONTAINING PROTEIN"/>
    <property type="match status" value="1"/>
</dbReference>
<dbReference type="Proteomes" id="UP000602745">
    <property type="component" value="Unassembled WGS sequence"/>
</dbReference>
<proteinExistence type="predicted"/>
<dbReference type="Gene3D" id="3.40.50.150">
    <property type="entry name" value="Vaccinia Virus protein VP39"/>
    <property type="match status" value="1"/>
</dbReference>
<dbReference type="InterPro" id="IPR029063">
    <property type="entry name" value="SAM-dependent_MTases_sf"/>
</dbReference>
<evidence type="ECO:0000313" key="2">
    <source>
        <dbReference type="EMBL" id="GGE39738.1"/>
    </source>
</evidence>
<accession>A0A8J2YH20</accession>
<keyword evidence="2" id="KW-0489">Methyltransferase</keyword>
<dbReference type="Pfam" id="PF08241">
    <property type="entry name" value="Methyltransf_11"/>
    <property type="match status" value="1"/>
</dbReference>
<feature type="domain" description="Methyltransferase type 11" evidence="1">
    <location>
        <begin position="59"/>
        <end position="154"/>
    </location>
</feature>
<organism evidence="2 3">
    <name type="scientific">Agaricicola taiwanensis</name>
    <dbReference type="NCBI Taxonomy" id="591372"/>
    <lineage>
        <taxon>Bacteria</taxon>
        <taxon>Pseudomonadati</taxon>
        <taxon>Pseudomonadota</taxon>
        <taxon>Alphaproteobacteria</taxon>
        <taxon>Rhodobacterales</taxon>
        <taxon>Paracoccaceae</taxon>
        <taxon>Agaricicola</taxon>
    </lineage>
</organism>
<dbReference type="EMBL" id="BMCP01000002">
    <property type="protein sequence ID" value="GGE39738.1"/>
    <property type="molecule type" value="Genomic_DNA"/>
</dbReference>
<dbReference type="GO" id="GO:0008757">
    <property type="term" value="F:S-adenosylmethionine-dependent methyltransferase activity"/>
    <property type="evidence" value="ECO:0007669"/>
    <property type="project" value="InterPro"/>
</dbReference>
<dbReference type="AlphaFoldDB" id="A0A8J2YH20"/>
<dbReference type="GO" id="GO:0032259">
    <property type="term" value="P:methylation"/>
    <property type="evidence" value="ECO:0007669"/>
    <property type="project" value="UniProtKB-KW"/>
</dbReference>
<dbReference type="PANTHER" id="PTHR42912">
    <property type="entry name" value="METHYLTRANSFERASE"/>
    <property type="match status" value="1"/>
</dbReference>